<protein>
    <submittedName>
        <fullName evidence="1">Uncharacterized protein</fullName>
    </submittedName>
</protein>
<sequence length="74" mass="7773">MARTMAEKVEIFLLDSLIFLSLTSMSKYLAPSLHVVAGSILAEAGDRAERHGGNAAADLSAADFAPLPESRKAA</sequence>
<comment type="caution">
    <text evidence="1">The sequence shown here is derived from an EMBL/GenBank/DDBJ whole genome shotgun (WGS) entry which is preliminary data.</text>
</comment>
<accession>A0A1E3WCD0</accession>
<dbReference type="AlphaFoldDB" id="A0A1E3WCD0"/>
<proteinExistence type="predicted"/>
<dbReference type="EMBL" id="LPWD01000245">
    <property type="protein sequence ID" value="ODS02717.1"/>
    <property type="molecule type" value="Genomic_DNA"/>
</dbReference>
<evidence type="ECO:0000313" key="1">
    <source>
        <dbReference type="EMBL" id="ODS02717.1"/>
    </source>
</evidence>
<reference evidence="1 2" key="1">
    <citation type="journal article" date="2016" name="Environ. Microbiol.">
        <title>New Methyloceanibacter diversity from North Sea sediments includes methanotroph containing solely the soluble methane monooxygenase.</title>
        <authorList>
            <person name="Vekeman B."/>
            <person name="Kerckhof F.M."/>
            <person name="Cremers G."/>
            <person name="de Vos P."/>
            <person name="Vandamme P."/>
            <person name="Boon N."/>
            <person name="Op den Camp H.J."/>
            <person name="Heylen K."/>
        </authorList>
    </citation>
    <scope>NUCLEOTIDE SEQUENCE [LARGE SCALE GENOMIC DNA]</scope>
    <source>
        <strain evidence="1 2">R-67177</strain>
    </source>
</reference>
<keyword evidence="2" id="KW-1185">Reference proteome</keyword>
<organism evidence="1 2">
    <name type="scientific">Methyloceanibacter marginalis</name>
    <dbReference type="NCBI Taxonomy" id="1774971"/>
    <lineage>
        <taxon>Bacteria</taxon>
        <taxon>Pseudomonadati</taxon>
        <taxon>Pseudomonadota</taxon>
        <taxon>Alphaproteobacteria</taxon>
        <taxon>Hyphomicrobiales</taxon>
        <taxon>Hyphomicrobiaceae</taxon>
        <taxon>Methyloceanibacter</taxon>
    </lineage>
</organism>
<dbReference type="Proteomes" id="UP000095042">
    <property type="component" value="Unassembled WGS sequence"/>
</dbReference>
<evidence type="ECO:0000313" key="2">
    <source>
        <dbReference type="Proteomes" id="UP000095042"/>
    </source>
</evidence>
<gene>
    <name evidence="1" type="ORF">AUC71_13825</name>
</gene>
<name>A0A1E3WCD0_9HYPH</name>